<name>A0A447G9V7_9MYCO</name>
<evidence type="ECO:0000256" key="7">
    <source>
        <dbReference type="ARBA" id="ARBA00022679"/>
    </source>
</evidence>
<evidence type="ECO:0000256" key="6">
    <source>
        <dbReference type="ARBA" id="ARBA00016340"/>
    </source>
</evidence>
<gene>
    <name evidence="17" type="primary">galT</name>
    <name evidence="17" type="ORF">MB901379_00802</name>
</gene>
<keyword evidence="9 14" id="KW-0479">Metal-binding</keyword>
<keyword evidence="12 14" id="KW-0119">Carbohydrate metabolism</keyword>
<evidence type="ECO:0000259" key="16">
    <source>
        <dbReference type="Pfam" id="PF02744"/>
    </source>
</evidence>
<reference evidence="18" key="1">
    <citation type="submission" date="2018-02" db="EMBL/GenBank/DDBJ databases">
        <authorList>
            <person name="Seth-Smith MB H."/>
            <person name="Seth-Smith H."/>
        </authorList>
    </citation>
    <scope>NUCLEOTIDE SEQUENCE [LARGE SCALE GENOMIC DNA]</scope>
</reference>
<dbReference type="InterPro" id="IPR036265">
    <property type="entry name" value="HIT-like_sf"/>
</dbReference>
<dbReference type="EMBL" id="LR130759">
    <property type="protein sequence ID" value="VDM87266.1"/>
    <property type="molecule type" value="Genomic_DNA"/>
</dbReference>
<evidence type="ECO:0000313" key="17">
    <source>
        <dbReference type="EMBL" id="VDM87266.1"/>
    </source>
</evidence>
<feature type="domain" description="Galactose-1-phosphate uridyl transferase C-terminal" evidence="16">
    <location>
        <begin position="259"/>
        <end position="413"/>
    </location>
</feature>
<feature type="domain" description="Galactose-1-phosphate uridyl transferase N-terminal" evidence="15">
    <location>
        <begin position="87"/>
        <end position="247"/>
    </location>
</feature>
<keyword evidence="8 14" id="KW-0548">Nucleotidyltransferase</keyword>
<dbReference type="InterPro" id="IPR001937">
    <property type="entry name" value="GalP_UDPtransf1"/>
</dbReference>
<accession>A0A447G9V7</accession>
<dbReference type="PANTHER" id="PTHR11943:SF1">
    <property type="entry name" value="GALACTOSE-1-PHOSPHATE URIDYLYLTRANSFERASE"/>
    <property type="match status" value="1"/>
</dbReference>
<dbReference type="Pfam" id="PF02744">
    <property type="entry name" value="GalP_UDP_tr_C"/>
    <property type="match status" value="1"/>
</dbReference>
<dbReference type="NCBIfam" id="TIGR00209">
    <property type="entry name" value="galT_1"/>
    <property type="match status" value="1"/>
</dbReference>
<keyword evidence="11 14" id="KW-0299">Galactose metabolism</keyword>
<evidence type="ECO:0000313" key="18">
    <source>
        <dbReference type="Proteomes" id="UP000269998"/>
    </source>
</evidence>
<dbReference type="UniPathway" id="UPA00214"/>
<keyword evidence="7 14" id="KW-0808">Transferase</keyword>
<evidence type="ECO:0000256" key="8">
    <source>
        <dbReference type="ARBA" id="ARBA00022695"/>
    </source>
</evidence>
<dbReference type="InterPro" id="IPR005849">
    <property type="entry name" value="GalP_Utransf_N"/>
</dbReference>
<evidence type="ECO:0000256" key="10">
    <source>
        <dbReference type="ARBA" id="ARBA00022833"/>
    </source>
</evidence>
<evidence type="ECO:0000256" key="13">
    <source>
        <dbReference type="NCBIfam" id="TIGR00209"/>
    </source>
</evidence>
<keyword evidence="10" id="KW-0862">Zinc</keyword>
<dbReference type="GO" id="GO:0005737">
    <property type="term" value="C:cytoplasm"/>
    <property type="evidence" value="ECO:0007669"/>
    <property type="project" value="TreeGrafter"/>
</dbReference>
<evidence type="ECO:0000256" key="12">
    <source>
        <dbReference type="ARBA" id="ARBA00023277"/>
    </source>
</evidence>
<dbReference type="KEGG" id="mbai:MB901379_00802"/>
<dbReference type="InterPro" id="IPR019779">
    <property type="entry name" value="GalP_UDPtransf1_His-AS"/>
</dbReference>
<proteinExistence type="inferred from homology"/>
<sequence>MARRTNGRNRVDATECAAVVRSSSGPPATPTTAVHDHPPGYPLVFEIVTAPTRAKLADGRELLFFSLPGRRPAPVADRRPLPARDPEQSQLRFDKSTGQWVIIAALRQDRTYKPPADQCPLCPGPTGLTSEVPAPDYDVVVFENRFPSLSGAVDRAPAPTLSPGEGFLSAPGHGRSEVICFSSEHTGSFAELTLPHARLVVDAWRHRSSDLLATTGIEQVFCFENRGEEIGVTLTHPHGQIYGYPYLTPRTAAMLGQAREHRMRHGGNLFADLLAREVADGSRVVTRTELFTAFVPFAARWPVEVHIYPNRFVHNLAELDEAELDGFTRVYLDMLARFDRIYAPAVGPLPYISALHQFADTDAQADGYFHVELMSIRRSATKLKYLAASESAMDAFISDVTPESVAQRLRDLDR</sequence>
<dbReference type="EC" id="2.7.7.12" evidence="5 13"/>
<evidence type="ECO:0000256" key="11">
    <source>
        <dbReference type="ARBA" id="ARBA00023144"/>
    </source>
</evidence>
<evidence type="ECO:0000259" key="15">
    <source>
        <dbReference type="Pfam" id="PF01087"/>
    </source>
</evidence>
<dbReference type="InterPro" id="IPR005850">
    <property type="entry name" value="GalP_Utransf_C"/>
</dbReference>
<dbReference type="SUPFAM" id="SSF54197">
    <property type="entry name" value="HIT-like"/>
    <property type="match status" value="2"/>
</dbReference>
<keyword evidence="18" id="KW-1185">Reference proteome</keyword>
<dbReference type="AlphaFoldDB" id="A0A447G9V7"/>
<evidence type="ECO:0000256" key="14">
    <source>
        <dbReference type="RuleBase" id="RU000506"/>
    </source>
</evidence>
<evidence type="ECO:0000256" key="9">
    <source>
        <dbReference type="ARBA" id="ARBA00022723"/>
    </source>
</evidence>
<evidence type="ECO:0000256" key="3">
    <source>
        <dbReference type="ARBA" id="ARBA00004947"/>
    </source>
</evidence>
<comment type="cofactor">
    <cofactor evidence="2">
        <name>Zn(2+)</name>
        <dbReference type="ChEBI" id="CHEBI:29105"/>
    </cofactor>
</comment>
<comment type="similarity">
    <text evidence="4 14">Belongs to the galactose-1-phosphate uridylyltransferase type 1 family.</text>
</comment>
<dbReference type="GO" id="GO:0008270">
    <property type="term" value="F:zinc ion binding"/>
    <property type="evidence" value="ECO:0007669"/>
    <property type="project" value="InterPro"/>
</dbReference>
<protein>
    <recommendedName>
        <fullName evidence="6 13">Galactose-1-phosphate uridylyltransferase</fullName>
        <ecNumber evidence="5 13">2.7.7.12</ecNumber>
    </recommendedName>
</protein>
<organism evidence="17 18">
    <name type="scientific">Mycobacterium basiliense</name>
    <dbReference type="NCBI Taxonomy" id="2094119"/>
    <lineage>
        <taxon>Bacteria</taxon>
        <taxon>Bacillati</taxon>
        <taxon>Actinomycetota</taxon>
        <taxon>Actinomycetes</taxon>
        <taxon>Mycobacteriales</taxon>
        <taxon>Mycobacteriaceae</taxon>
        <taxon>Mycobacterium</taxon>
    </lineage>
</organism>
<dbReference type="GO" id="GO:0008108">
    <property type="term" value="F:UDP-glucose:hexose-1-phosphate uridylyltransferase activity"/>
    <property type="evidence" value="ECO:0007669"/>
    <property type="project" value="UniProtKB-UniRule"/>
</dbReference>
<dbReference type="GO" id="GO:0033499">
    <property type="term" value="P:galactose catabolic process via UDP-galactose, Leloir pathway"/>
    <property type="evidence" value="ECO:0007669"/>
    <property type="project" value="TreeGrafter"/>
</dbReference>
<comment type="catalytic activity">
    <reaction evidence="1 14">
        <text>alpha-D-galactose 1-phosphate + UDP-alpha-D-glucose = alpha-D-glucose 1-phosphate + UDP-alpha-D-galactose</text>
        <dbReference type="Rhea" id="RHEA:13989"/>
        <dbReference type="ChEBI" id="CHEBI:58336"/>
        <dbReference type="ChEBI" id="CHEBI:58601"/>
        <dbReference type="ChEBI" id="CHEBI:58885"/>
        <dbReference type="ChEBI" id="CHEBI:66914"/>
        <dbReference type="EC" id="2.7.7.12"/>
    </reaction>
</comment>
<dbReference type="PANTHER" id="PTHR11943">
    <property type="entry name" value="GALACTOSE-1-PHOSPHATE URIDYLYLTRANSFERASE"/>
    <property type="match status" value="1"/>
</dbReference>
<dbReference type="Pfam" id="PF01087">
    <property type="entry name" value="GalP_UDP_transf"/>
    <property type="match status" value="1"/>
</dbReference>
<evidence type="ECO:0000256" key="1">
    <source>
        <dbReference type="ARBA" id="ARBA00001107"/>
    </source>
</evidence>
<dbReference type="Gene3D" id="3.30.428.10">
    <property type="entry name" value="HIT-like"/>
    <property type="match status" value="2"/>
</dbReference>
<evidence type="ECO:0000256" key="2">
    <source>
        <dbReference type="ARBA" id="ARBA00001947"/>
    </source>
</evidence>
<evidence type="ECO:0000256" key="5">
    <source>
        <dbReference type="ARBA" id="ARBA00012384"/>
    </source>
</evidence>
<dbReference type="Proteomes" id="UP000269998">
    <property type="component" value="Chromosome"/>
</dbReference>
<comment type="pathway">
    <text evidence="3 14">Carbohydrate metabolism; galactose metabolism.</text>
</comment>
<dbReference type="PROSITE" id="PS00117">
    <property type="entry name" value="GAL_P_UDP_TRANSF_I"/>
    <property type="match status" value="1"/>
</dbReference>
<evidence type="ECO:0000256" key="4">
    <source>
        <dbReference type="ARBA" id="ARBA00010951"/>
    </source>
</evidence>